<sequence length="252" mass="29471">MNNMIKNQPKTENLILIPIYNEQKHIFNVLREVRKYSSEDLLVINDGSTDESKDIVEEIASCAKLKGNLIIINHLENEGYGKSLIDGINFARDNNYRYLLTLDCDEQHEPELIPQFFEEIKKGKFEIISGSRYLSFQKQIDAPPEDRYIINRKITRLINKITGYGLTDSFCGFKVYRMEGLKKLELTEKGYGLPLQLWIQAYKNNLTAKELPVSMIYKDKDRTFGNYLDDPEKRLAYYQKIIDSEVKKCLIY</sequence>
<comment type="similarity">
    <text evidence="1">Belongs to the glycosyltransferase 2 family.</text>
</comment>
<dbReference type="InterPro" id="IPR029044">
    <property type="entry name" value="Nucleotide-diphossugar_trans"/>
</dbReference>
<dbReference type="CDD" id="cd04179">
    <property type="entry name" value="DPM_DPG-synthase_like"/>
    <property type="match status" value="1"/>
</dbReference>
<evidence type="ECO:0000313" key="5">
    <source>
        <dbReference type="EMBL" id="GAG61340.1"/>
    </source>
</evidence>
<dbReference type="Pfam" id="PF00535">
    <property type="entry name" value="Glycos_transf_2"/>
    <property type="match status" value="1"/>
</dbReference>
<keyword evidence="3" id="KW-0808">Transferase</keyword>
<evidence type="ECO:0000256" key="2">
    <source>
        <dbReference type="ARBA" id="ARBA00022676"/>
    </source>
</evidence>
<organism evidence="5">
    <name type="scientific">marine sediment metagenome</name>
    <dbReference type="NCBI Taxonomy" id="412755"/>
    <lineage>
        <taxon>unclassified sequences</taxon>
        <taxon>metagenomes</taxon>
        <taxon>ecological metagenomes</taxon>
    </lineage>
</organism>
<accession>X0YY45</accession>
<dbReference type="AlphaFoldDB" id="X0YY45"/>
<proteinExistence type="inferred from homology"/>
<reference evidence="5" key="1">
    <citation type="journal article" date="2014" name="Front. Microbiol.">
        <title>High frequency of phylogenetically diverse reductive dehalogenase-homologous genes in deep subseafloor sedimentary metagenomes.</title>
        <authorList>
            <person name="Kawai M."/>
            <person name="Futagami T."/>
            <person name="Toyoda A."/>
            <person name="Takaki Y."/>
            <person name="Nishi S."/>
            <person name="Hori S."/>
            <person name="Arai W."/>
            <person name="Tsubouchi T."/>
            <person name="Morono Y."/>
            <person name="Uchiyama I."/>
            <person name="Ito T."/>
            <person name="Fujiyama A."/>
            <person name="Inagaki F."/>
            <person name="Takami H."/>
        </authorList>
    </citation>
    <scope>NUCLEOTIDE SEQUENCE</scope>
    <source>
        <strain evidence="5">Expedition CK06-06</strain>
    </source>
</reference>
<dbReference type="InterPro" id="IPR039528">
    <property type="entry name" value="DPM1-like"/>
</dbReference>
<keyword evidence="2" id="KW-0328">Glycosyltransferase</keyword>
<gene>
    <name evidence="5" type="ORF">S01H4_00155</name>
</gene>
<evidence type="ECO:0000256" key="1">
    <source>
        <dbReference type="ARBA" id="ARBA00006739"/>
    </source>
</evidence>
<evidence type="ECO:0000256" key="3">
    <source>
        <dbReference type="ARBA" id="ARBA00022679"/>
    </source>
</evidence>
<dbReference type="GO" id="GO:0016020">
    <property type="term" value="C:membrane"/>
    <property type="evidence" value="ECO:0007669"/>
    <property type="project" value="GOC"/>
</dbReference>
<feature type="domain" description="Glycosyltransferase 2-like" evidence="4">
    <location>
        <begin position="15"/>
        <end position="184"/>
    </location>
</feature>
<dbReference type="InterPro" id="IPR001173">
    <property type="entry name" value="Glyco_trans_2-like"/>
</dbReference>
<dbReference type="PANTHER" id="PTHR43398">
    <property type="entry name" value="DOLICHOL-PHOSPHATE MANNOSYLTRANSFERASE SUBUNIT 1"/>
    <property type="match status" value="1"/>
</dbReference>
<dbReference type="SUPFAM" id="SSF53448">
    <property type="entry name" value="Nucleotide-diphospho-sugar transferases"/>
    <property type="match status" value="1"/>
</dbReference>
<evidence type="ECO:0000259" key="4">
    <source>
        <dbReference type="Pfam" id="PF00535"/>
    </source>
</evidence>
<comment type="caution">
    <text evidence="5">The sequence shown here is derived from an EMBL/GenBank/DDBJ whole genome shotgun (WGS) entry which is preliminary data.</text>
</comment>
<name>X0YY45_9ZZZZ</name>
<dbReference type="EMBL" id="BART01000017">
    <property type="protein sequence ID" value="GAG61340.1"/>
    <property type="molecule type" value="Genomic_DNA"/>
</dbReference>
<dbReference type="GO" id="GO:0009247">
    <property type="term" value="P:glycolipid biosynthetic process"/>
    <property type="evidence" value="ECO:0007669"/>
    <property type="project" value="TreeGrafter"/>
</dbReference>
<dbReference type="PANTHER" id="PTHR43398:SF1">
    <property type="entry name" value="DOLICHOL-PHOSPHATE MANNOSYLTRANSFERASE SUBUNIT 1"/>
    <property type="match status" value="1"/>
</dbReference>
<dbReference type="GO" id="GO:0004582">
    <property type="term" value="F:dolichyl-phosphate beta-D-mannosyltransferase activity"/>
    <property type="evidence" value="ECO:0007669"/>
    <property type="project" value="InterPro"/>
</dbReference>
<dbReference type="Gene3D" id="3.90.550.10">
    <property type="entry name" value="Spore Coat Polysaccharide Biosynthesis Protein SpsA, Chain A"/>
    <property type="match status" value="1"/>
</dbReference>
<protein>
    <recommendedName>
        <fullName evidence="4">Glycosyltransferase 2-like domain-containing protein</fullName>
    </recommendedName>
</protein>